<dbReference type="CDD" id="cd05233">
    <property type="entry name" value="SDR_c"/>
    <property type="match status" value="1"/>
</dbReference>
<organism evidence="3 4">
    <name type="scientific">Halioxenophilus aromaticivorans</name>
    <dbReference type="NCBI Taxonomy" id="1306992"/>
    <lineage>
        <taxon>Bacteria</taxon>
        <taxon>Pseudomonadati</taxon>
        <taxon>Pseudomonadota</taxon>
        <taxon>Gammaproteobacteria</taxon>
        <taxon>Alteromonadales</taxon>
        <taxon>Alteromonadaceae</taxon>
        <taxon>Halioxenophilus</taxon>
    </lineage>
</organism>
<dbReference type="InterPro" id="IPR002347">
    <property type="entry name" value="SDR_fam"/>
</dbReference>
<accession>A0AAV3TYD4</accession>
<comment type="similarity">
    <text evidence="1">Belongs to the short-chain dehydrogenases/reductases (SDR) family.</text>
</comment>
<comment type="caution">
    <text evidence="3">The sequence shown here is derived from an EMBL/GenBank/DDBJ whole genome shotgun (WGS) entry which is preliminary data.</text>
</comment>
<dbReference type="PROSITE" id="PS00061">
    <property type="entry name" value="ADH_SHORT"/>
    <property type="match status" value="1"/>
</dbReference>
<dbReference type="InterPro" id="IPR057326">
    <property type="entry name" value="KR_dom"/>
</dbReference>
<name>A0AAV3TYD4_9ALTE</name>
<gene>
    <name evidence="3" type="ORF">GCM10025791_06320</name>
</gene>
<dbReference type="SUPFAM" id="SSF51735">
    <property type="entry name" value="NAD(P)-binding Rossmann-fold domains"/>
    <property type="match status" value="1"/>
</dbReference>
<dbReference type="FunFam" id="3.40.50.720:FF:000084">
    <property type="entry name" value="Short-chain dehydrogenase reductase"/>
    <property type="match status" value="1"/>
</dbReference>
<dbReference type="Proteomes" id="UP001409585">
    <property type="component" value="Unassembled WGS sequence"/>
</dbReference>
<reference evidence="4" key="1">
    <citation type="journal article" date="2019" name="Int. J. Syst. Evol. Microbiol.">
        <title>The Global Catalogue of Microorganisms (GCM) 10K type strain sequencing project: providing services to taxonomists for standard genome sequencing and annotation.</title>
        <authorList>
            <consortium name="The Broad Institute Genomics Platform"/>
            <consortium name="The Broad Institute Genome Sequencing Center for Infectious Disease"/>
            <person name="Wu L."/>
            <person name="Ma J."/>
        </authorList>
    </citation>
    <scope>NUCLEOTIDE SEQUENCE [LARGE SCALE GENOMIC DNA]</scope>
    <source>
        <strain evidence="4">JCM 19134</strain>
    </source>
</reference>
<evidence type="ECO:0000313" key="3">
    <source>
        <dbReference type="EMBL" id="GAA4932502.1"/>
    </source>
</evidence>
<dbReference type="SMART" id="SM00822">
    <property type="entry name" value="PKS_KR"/>
    <property type="match status" value="1"/>
</dbReference>
<evidence type="ECO:0000259" key="2">
    <source>
        <dbReference type="SMART" id="SM00822"/>
    </source>
</evidence>
<dbReference type="InterPro" id="IPR020904">
    <property type="entry name" value="Sc_DH/Rdtase_CS"/>
</dbReference>
<dbReference type="Gene3D" id="3.40.50.720">
    <property type="entry name" value="NAD(P)-binding Rossmann-like Domain"/>
    <property type="match status" value="1"/>
</dbReference>
<sequence length="254" mass="26206">MNKASDMTGKVVLVTGAASGLGRATAAALAKAGAHLCLADVNEAGLQETEQALASFGGKVELSVVDLASAEACKALVEHTVDVFGKLDALCNVAGIILFNHSTAMPEADWNKTIAVNLNAPFFLSQAAIPHLLDADGAIVNVSSSAAFIGEAYAAAYCATKAAIVNLTKALAMEYMHKPIRINTVAPGGMMTNIVSSFMNMPKDLDASLMERFKPLRGTVEVEQVADCIAYLASDAASGFHGACITLDNGITAG</sequence>
<dbReference type="RefSeq" id="WP_345416917.1">
    <property type="nucleotide sequence ID" value="NZ_AP031496.1"/>
</dbReference>
<dbReference type="Pfam" id="PF13561">
    <property type="entry name" value="adh_short_C2"/>
    <property type="match status" value="1"/>
</dbReference>
<dbReference type="EMBL" id="BAABLX010000004">
    <property type="protein sequence ID" value="GAA4932502.1"/>
    <property type="molecule type" value="Genomic_DNA"/>
</dbReference>
<dbReference type="PRINTS" id="PR00080">
    <property type="entry name" value="SDRFAMILY"/>
</dbReference>
<evidence type="ECO:0000313" key="4">
    <source>
        <dbReference type="Proteomes" id="UP001409585"/>
    </source>
</evidence>
<proteinExistence type="inferred from homology"/>
<dbReference type="PANTHER" id="PTHR43975">
    <property type="entry name" value="ZGC:101858"/>
    <property type="match status" value="1"/>
</dbReference>
<protein>
    <submittedName>
        <fullName evidence="3">SDR family oxidoreductase</fullName>
    </submittedName>
</protein>
<dbReference type="PANTHER" id="PTHR43975:SF2">
    <property type="entry name" value="EG:BACR7A4.14 PROTEIN-RELATED"/>
    <property type="match status" value="1"/>
</dbReference>
<dbReference type="AlphaFoldDB" id="A0AAV3TYD4"/>
<evidence type="ECO:0000256" key="1">
    <source>
        <dbReference type="ARBA" id="ARBA00006484"/>
    </source>
</evidence>
<keyword evidence="4" id="KW-1185">Reference proteome</keyword>
<dbReference type="PRINTS" id="PR00081">
    <property type="entry name" value="GDHRDH"/>
</dbReference>
<feature type="domain" description="Ketoreductase" evidence="2">
    <location>
        <begin position="10"/>
        <end position="175"/>
    </location>
</feature>
<dbReference type="InterPro" id="IPR036291">
    <property type="entry name" value="NAD(P)-bd_dom_sf"/>
</dbReference>